<gene>
    <name evidence="1" type="ORF">GSOID_T00008999001</name>
</gene>
<dbReference type="InParanoid" id="E4WVU1"/>
<name>E4WVU1_OIKDI</name>
<dbReference type="InterPro" id="IPR016024">
    <property type="entry name" value="ARM-type_fold"/>
</dbReference>
<proteinExistence type="predicted"/>
<dbReference type="SUPFAM" id="SSF48371">
    <property type="entry name" value="ARM repeat"/>
    <property type="match status" value="1"/>
</dbReference>
<organism evidence="1">
    <name type="scientific">Oikopleura dioica</name>
    <name type="common">Tunicate</name>
    <dbReference type="NCBI Taxonomy" id="34765"/>
    <lineage>
        <taxon>Eukaryota</taxon>
        <taxon>Metazoa</taxon>
        <taxon>Chordata</taxon>
        <taxon>Tunicata</taxon>
        <taxon>Appendicularia</taxon>
        <taxon>Copelata</taxon>
        <taxon>Oikopleuridae</taxon>
        <taxon>Oikopleura</taxon>
    </lineage>
</organism>
<dbReference type="GO" id="GO:0010008">
    <property type="term" value="C:endosome membrane"/>
    <property type="evidence" value="ECO:0007669"/>
    <property type="project" value="TreeGrafter"/>
</dbReference>
<dbReference type="EMBL" id="FN653017">
    <property type="protein sequence ID" value="CBY21244.1"/>
    <property type="molecule type" value="Genomic_DNA"/>
</dbReference>
<dbReference type="InterPro" id="IPR044978">
    <property type="entry name" value="GRV2/DNAJC13"/>
</dbReference>
<evidence type="ECO:0000313" key="2">
    <source>
        <dbReference type="Proteomes" id="UP000001307"/>
    </source>
</evidence>
<dbReference type="PANTHER" id="PTHR36983">
    <property type="entry name" value="DNAJ HOMOLOG SUBFAMILY C MEMBER 13"/>
    <property type="match status" value="1"/>
</dbReference>
<dbReference type="GO" id="GO:0006898">
    <property type="term" value="P:receptor-mediated endocytosis"/>
    <property type="evidence" value="ECO:0007669"/>
    <property type="project" value="TreeGrafter"/>
</dbReference>
<accession>E4WVU1</accession>
<dbReference type="AlphaFoldDB" id="E4WVU1"/>
<reference evidence="1" key="1">
    <citation type="journal article" date="2010" name="Science">
        <title>Plasticity of animal genome architecture unmasked by rapid evolution of a pelagic tunicate.</title>
        <authorList>
            <person name="Denoeud F."/>
            <person name="Henriet S."/>
            <person name="Mungpakdee S."/>
            <person name="Aury J.M."/>
            <person name="Da Silva C."/>
            <person name="Brinkmann H."/>
            <person name="Mikhaleva J."/>
            <person name="Olsen L.C."/>
            <person name="Jubin C."/>
            <person name="Canestro C."/>
            <person name="Bouquet J.M."/>
            <person name="Danks G."/>
            <person name="Poulain J."/>
            <person name="Campsteijn C."/>
            <person name="Adamski M."/>
            <person name="Cross I."/>
            <person name="Yadetie F."/>
            <person name="Muffato M."/>
            <person name="Louis A."/>
            <person name="Butcher S."/>
            <person name="Tsagkogeorga G."/>
            <person name="Konrad A."/>
            <person name="Singh S."/>
            <person name="Jensen M.F."/>
            <person name="Cong E.H."/>
            <person name="Eikeseth-Otteraa H."/>
            <person name="Noel B."/>
            <person name="Anthouard V."/>
            <person name="Porcel B.M."/>
            <person name="Kachouri-Lafond R."/>
            <person name="Nishino A."/>
            <person name="Ugolini M."/>
            <person name="Chourrout P."/>
            <person name="Nishida H."/>
            <person name="Aasland R."/>
            <person name="Huzurbazar S."/>
            <person name="Westhof E."/>
            <person name="Delsuc F."/>
            <person name="Lehrach H."/>
            <person name="Reinhardt R."/>
            <person name="Weissenbach J."/>
            <person name="Roy S.W."/>
            <person name="Artiguenave F."/>
            <person name="Postlethwait J.H."/>
            <person name="Manak J.R."/>
            <person name="Thompson E.M."/>
            <person name="Jaillon O."/>
            <person name="Du Pasquier L."/>
            <person name="Boudinot P."/>
            <person name="Liberles D.A."/>
            <person name="Volff J.N."/>
            <person name="Philippe H."/>
            <person name="Lenhard B."/>
            <person name="Roest Crollius H."/>
            <person name="Wincker P."/>
            <person name="Chourrout D."/>
        </authorList>
    </citation>
    <scope>NUCLEOTIDE SEQUENCE [LARGE SCALE GENOMIC DNA]</scope>
</reference>
<dbReference type="PANTHER" id="PTHR36983:SF2">
    <property type="entry name" value="DNAJ HOMOLOG SUBFAMILY C MEMBER 13"/>
    <property type="match status" value="1"/>
</dbReference>
<dbReference type="Proteomes" id="UP000001307">
    <property type="component" value="Unassembled WGS sequence"/>
</dbReference>
<sequence>MLVETVKSETDDEQLYSKGDAELLSPSVELAYYTVCCSALNAEELNREKGLLELRRSLNRCMSTLSKSSGATDLDAKVCLFVCRTLTMSAQFPSCIASLTEEPASLLEDIIRLLCSHLVVLQLAAVEAVASFGMIPELRKSMISQGVLPILMEYLFEYDYTLEEAGIEKDMESNKQEQKNKLAKQALHAIIVLAGLTPNLETDADVRRCLDCCMTSYLVSLMEAGDLALMLKLFTTNSETPLLIWEGMARNELADFLEKERDTALKDASEVDLSRMANFKISAHSEELIVHGVFVRVFNEQPQFKLPDPEGYLKSLLDYLGNQAQYFASIGADGTVDPTRLKQTSMALHSVFHVLSANQAFSMQCVNSLRLLSSFFVNEHTTSEIQLNTLRIFGIVAVQEVVLAIAQQRLLSSILLVVERLTAQEHSFFLQVLSALSSHPEIVKQFIPTGGVLYTTNLFANSTEPAVRKEAASLLAKAISDRLSGPRVRISLSKLLPPIFADAMADNAEASVNLYEGIHENPELIWSEETRQETSLYLERSARDLSQQQAKNPEIDWKPPSESFLPNKEFILGGVYIRLLLLNPGWQLRRPKEFITTLFDRITDLTEPTNGQVDQNELDQLSEAGCGLFTTQIKLSKLVPGMGILPTLIKRLSETQYLRPILLLLNALCMESSCVGQIGEIENSLRALKRCLIDDQMAMIAFETIFRATSHSNANLTAQAMANDGEFVKALLEELSLNRVNKSAKAQIVKILKAFMECPEYGLQVNLGKNNRLSGFV</sequence>
<evidence type="ECO:0000313" key="1">
    <source>
        <dbReference type="EMBL" id="CBY21244.1"/>
    </source>
</evidence>
<keyword evidence="2" id="KW-1185">Reference proteome</keyword>
<protein>
    <submittedName>
        <fullName evidence="1">Uncharacterized protein</fullName>
    </submittedName>
</protein>
<dbReference type="OrthoDB" id="69656at2759"/>
<dbReference type="GO" id="GO:2000641">
    <property type="term" value="P:regulation of early endosome to late endosome transport"/>
    <property type="evidence" value="ECO:0007669"/>
    <property type="project" value="InterPro"/>
</dbReference>
<dbReference type="GO" id="GO:0007032">
    <property type="term" value="P:endosome organization"/>
    <property type="evidence" value="ECO:0007669"/>
    <property type="project" value="InterPro"/>
</dbReference>